<dbReference type="InterPro" id="IPR051279">
    <property type="entry name" value="PP1-Reg/Actin-Interact_Protein"/>
</dbReference>
<dbReference type="EMBL" id="KQ241687">
    <property type="protein sequence ID" value="KNC85721.1"/>
    <property type="molecule type" value="Genomic_DNA"/>
</dbReference>
<dbReference type="OrthoDB" id="120976at2759"/>
<organism evidence="2 3">
    <name type="scientific">Sphaeroforma arctica JP610</name>
    <dbReference type="NCBI Taxonomy" id="667725"/>
    <lineage>
        <taxon>Eukaryota</taxon>
        <taxon>Ichthyosporea</taxon>
        <taxon>Ichthyophonida</taxon>
        <taxon>Sphaeroforma</taxon>
    </lineage>
</organism>
<dbReference type="SUPFAM" id="SSF52047">
    <property type="entry name" value="RNI-like"/>
    <property type="match status" value="1"/>
</dbReference>
<feature type="region of interest" description="Disordered" evidence="1">
    <location>
        <begin position="689"/>
        <end position="715"/>
    </location>
</feature>
<protein>
    <submittedName>
        <fullName evidence="2">Uncharacterized protein</fullName>
    </submittedName>
</protein>
<dbReference type="eggNOG" id="KOG4242">
    <property type="taxonomic scope" value="Eukaryota"/>
</dbReference>
<reference evidence="2 3" key="1">
    <citation type="submission" date="2011-02" db="EMBL/GenBank/DDBJ databases">
        <title>The Genome Sequence of Sphaeroforma arctica JP610.</title>
        <authorList>
            <consortium name="The Broad Institute Genome Sequencing Platform"/>
            <person name="Russ C."/>
            <person name="Cuomo C."/>
            <person name="Young S.K."/>
            <person name="Zeng Q."/>
            <person name="Gargeya S."/>
            <person name="Alvarado L."/>
            <person name="Berlin A."/>
            <person name="Chapman S.B."/>
            <person name="Chen Z."/>
            <person name="Freedman E."/>
            <person name="Gellesch M."/>
            <person name="Goldberg J."/>
            <person name="Griggs A."/>
            <person name="Gujja S."/>
            <person name="Heilman E."/>
            <person name="Heiman D."/>
            <person name="Howarth C."/>
            <person name="Mehta T."/>
            <person name="Neiman D."/>
            <person name="Pearson M."/>
            <person name="Roberts A."/>
            <person name="Saif S."/>
            <person name="Shea T."/>
            <person name="Shenoy N."/>
            <person name="Sisk P."/>
            <person name="Stolte C."/>
            <person name="Sykes S."/>
            <person name="White J."/>
            <person name="Yandava C."/>
            <person name="Burger G."/>
            <person name="Gray M.W."/>
            <person name="Holland P.W.H."/>
            <person name="King N."/>
            <person name="Lang F.B.F."/>
            <person name="Roger A.J."/>
            <person name="Ruiz-Trillo I."/>
            <person name="Haas B."/>
            <person name="Nusbaum C."/>
            <person name="Birren B."/>
        </authorList>
    </citation>
    <scope>NUCLEOTIDE SEQUENCE [LARGE SCALE GENOMIC DNA]</scope>
    <source>
        <strain evidence="2 3">JP610</strain>
    </source>
</reference>
<accession>A0A0L0GA15</accession>
<evidence type="ECO:0000256" key="1">
    <source>
        <dbReference type="SAM" id="MobiDB-lite"/>
    </source>
</evidence>
<evidence type="ECO:0000313" key="3">
    <source>
        <dbReference type="Proteomes" id="UP000054560"/>
    </source>
</evidence>
<dbReference type="GO" id="GO:0034315">
    <property type="term" value="P:regulation of Arp2/3 complex-mediated actin nucleation"/>
    <property type="evidence" value="ECO:0007669"/>
    <property type="project" value="TreeGrafter"/>
</dbReference>
<proteinExistence type="predicted"/>
<sequence length="727" mass="79141">MAGRAVVKVIHFYDIYDMATNDPTTMQIFYKLDRGKTEKNTLVRSFDIPLILRAIREGIRDSLYGFDDVLIIRVVQRDAVLLPLGKFKPQKCGHYIETYEAHCDWLGLKPHPNVHRYIDGIYRLGLTEVTLDEMPGVLDAASPDCVPLEPILLALRYNTFFEGVVALEASMMDRNLASIMAQVVTTNTRLEKIEMRNSGCSWATFFNGLKTNTQHMVNDLCLAGSKLGAHSVAGLCEAIKVWPYGIKALDFAASGIDDKKMLSFCHAMRCNLGASATIKQLTLSDNILGDLGSSALQQWMSAANTSAALQVLEMENTDINMHTIAQGLWDLGCLKNFDARGCSRKMTEDRLYTLKETLTKSNTISVLGLSSDGTKSTADGSGKEDNIMPLIRAFLRNPRITEATLRLTGVADGRQLVSTLQGVDTHLLKHIDLSGCQFSEVDLAVLLNDVASTCKNLVTLVLDGCCKETSGSGGGTSGYTASTKKGADAPLAISLEILMGNCPNLRRLSLRGGFCKALIGCMRALGECKTITHLDIRDNAVGDALAYDLAVALDKNRTLTHLWCSENDFTVNGWASVLSSLTHQAVSPVLQYIHRPVEDEKVHVGKGNVAFRQYTNLIDKIQRAVAAQGGNTKGPLTDVWEPKPPSVHHLSFEPRLSLPQSLKDAQEFAIANGEAVEWVTGGQALTQFGKPKSSMESTGAKSGGPNSPAFSDARFQTFDLHGCDGGE</sequence>
<dbReference type="GO" id="GO:0030027">
    <property type="term" value="C:lamellipodium"/>
    <property type="evidence" value="ECO:0007669"/>
    <property type="project" value="TreeGrafter"/>
</dbReference>
<gene>
    <name evidence="2" type="ORF">SARC_02095</name>
</gene>
<name>A0A0L0GA15_9EUKA</name>
<dbReference type="PANTHER" id="PTHR24112">
    <property type="entry name" value="LEUCINE-RICH REPEAT, ISOFORM F-RELATED"/>
    <property type="match status" value="1"/>
</dbReference>
<dbReference type="AlphaFoldDB" id="A0A0L0GA15"/>
<dbReference type="STRING" id="667725.A0A0L0GA15"/>
<dbReference type="RefSeq" id="XP_014159623.1">
    <property type="nucleotide sequence ID" value="XM_014304148.1"/>
</dbReference>
<dbReference type="GeneID" id="25902599"/>
<dbReference type="Gene3D" id="3.80.10.10">
    <property type="entry name" value="Ribonuclease Inhibitor"/>
    <property type="match status" value="1"/>
</dbReference>
<dbReference type="Proteomes" id="UP000054560">
    <property type="component" value="Unassembled WGS sequence"/>
</dbReference>
<dbReference type="GO" id="GO:0005886">
    <property type="term" value="C:plasma membrane"/>
    <property type="evidence" value="ECO:0007669"/>
    <property type="project" value="TreeGrafter"/>
</dbReference>
<dbReference type="InterPro" id="IPR032675">
    <property type="entry name" value="LRR_dom_sf"/>
</dbReference>
<keyword evidence="3" id="KW-1185">Reference proteome</keyword>
<dbReference type="PANTHER" id="PTHR24112:SF66">
    <property type="entry name" value="LEUCINE-RICH REPEAT, ISOFORM F"/>
    <property type="match status" value="1"/>
</dbReference>
<dbReference type="GO" id="GO:0016477">
    <property type="term" value="P:cell migration"/>
    <property type="evidence" value="ECO:0007669"/>
    <property type="project" value="TreeGrafter"/>
</dbReference>
<evidence type="ECO:0000313" key="2">
    <source>
        <dbReference type="EMBL" id="KNC85721.1"/>
    </source>
</evidence>
<feature type="compositionally biased region" description="Polar residues" evidence="1">
    <location>
        <begin position="694"/>
        <end position="709"/>
    </location>
</feature>